<accession>A0A1Y2G145</accession>
<dbReference type="Pfam" id="PF06087">
    <property type="entry name" value="Tyr-DNA_phospho"/>
    <property type="match status" value="1"/>
</dbReference>
<dbReference type="GO" id="GO:0003697">
    <property type="term" value="F:single-stranded DNA binding"/>
    <property type="evidence" value="ECO:0007669"/>
    <property type="project" value="TreeGrafter"/>
</dbReference>
<reference evidence="12 13" key="1">
    <citation type="submission" date="2016-07" db="EMBL/GenBank/DDBJ databases">
        <title>Pervasive Adenine N6-methylation of Active Genes in Fungi.</title>
        <authorList>
            <consortium name="DOE Joint Genome Institute"/>
            <person name="Mondo S.J."/>
            <person name="Dannebaum R.O."/>
            <person name="Kuo R.C."/>
            <person name="Labutti K."/>
            <person name="Haridas S."/>
            <person name="Kuo A."/>
            <person name="Salamov A."/>
            <person name="Ahrendt S.R."/>
            <person name="Lipzen A."/>
            <person name="Sullivan W."/>
            <person name="Andreopoulos W.B."/>
            <person name="Clum A."/>
            <person name="Lindquist E."/>
            <person name="Daum C."/>
            <person name="Ramamoorthy G.K."/>
            <person name="Gryganskyi A."/>
            <person name="Culley D."/>
            <person name="Magnuson J.K."/>
            <person name="James T.Y."/>
            <person name="O'Malley M.A."/>
            <person name="Stajich J.E."/>
            <person name="Spatafora J.W."/>
            <person name="Visel A."/>
            <person name="Grigoriev I.V."/>
        </authorList>
    </citation>
    <scope>NUCLEOTIDE SEQUENCE [LARGE SCALE GENOMIC DNA]</scope>
    <source>
        <strain evidence="12 13">62-1032</strain>
    </source>
</reference>
<keyword evidence="8" id="KW-0539">Nucleus</keyword>
<keyword evidence="13" id="KW-1185">Reference proteome</keyword>
<dbReference type="InParanoid" id="A0A1Y2G145"/>
<dbReference type="GO" id="GO:0003690">
    <property type="term" value="F:double-stranded DNA binding"/>
    <property type="evidence" value="ECO:0007669"/>
    <property type="project" value="TreeGrafter"/>
</dbReference>
<sequence>MSTSKRPFDVVLDDSDDEEANVGAVGEQDDSFEQQLARAIALSKVESQRTSSRSNDSSQVATSSTTAPAPAPAPVASGSSAGGSGLAESRQEMERARLERQKQRKASGAVAAPRVVVDPPSSAPRSPPSPTCRTTLPMDSRHLPSALLVPACTAWPPSAEEEVRARRLASSQVPSSASPTSTYPTTTATASERSSRWRRARDGHRRRVLPRRRVGLLALRSCYSALARHASSKGDVQGALAEVDAAIKPNTYRVIPEMRPSGNPQYCCMHTKMIVLYFKTFVRIIIPTANAMDYDWAIIDNAFYVHDFPLRRDVAMAAADPRDNPTHTQFSSEFLEVMHTLGVPKRFVSLYKKWDYSSSKVIRLIATVQGTWHGWNEIKKGGGLPGLATQVRSMGFSEGGKWQIEATGSSVGTLTSNWLAQMMGACEGFHPKKYFRKGNSAPPHLPQRPASVPTQLPIKIAFPTLDEINGSWSGQNHGGTIFFPEKLWTSNTFPKHLLHRGVSKRHRVPAHTKTIVAIHKPKSNLGPDFKHEGFVYFGSHNFTQAAWGRLQIASRDGEPELVANNYELGVLLPIRGSSEQDVENKASELATFKRPLVKYLPTDVPWMQGVHRS</sequence>
<evidence type="ECO:0000256" key="1">
    <source>
        <dbReference type="ARBA" id="ARBA00004123"/>
    </source>
</evidence>
<dbReference type="InterPro" id="IPR010347">
    <property type="entry name" value="Tdp1"/>
</dbReference>
<feature type="active site" description="Nucleophile" evidence="9">
    <location>
        <position position="270"/>
    </location>
</feature>
<dbReference type="STRING" id="106004.A0A1Y2G145"/>
<dbReference type="Proteomes" id="UP000193467">
    <property type="component" value="Unassembled WGS sequence"/>
</dbReference>
<feature type="compositionally biased region" description="Basic and acidic residues" evidence="11">
    <location>
        <begin position="89"/>
        <end position="101"/>
    </location>
</feature>
<feature type="compositionally biased region" description="Low complexity" evidence="11">
    <location>
        <begin position="109"/>
        <end position="120"/>
    </location>
</feature>
<gene>
    <name evidence="12" type="ORF">BCR35DRAFT_299168</name>
</gene>
<evidence type="ECO:0000256" key="3">
    <source>
        <dbReference type="ARBA" id="ARBA00022722"/>
    </source>
</evidence>
<feature type="region of interest" description="Disordered" evidence="11">
    <location>
        <begin position="1"/>
        <end position="30"/>
    </location>
</feature>
<dbReference type="CDD" id="cd09123">
    <property type="entry name" value="PLDc_Tdp1_2"/>
    <property type="match status" value="1"/>
</dbReference>
<dbReference type="PANTHER" id="PTHR12415">
    <property type="entry name" value="TYROSYL-DNA PHOSPHODIESTERASE 1"/>
    <property type="match status" value="1"/>
</dbReference>
<dbReference type="Gene3D" id="3.30.870.10">
    <property type="entry name" value="Endonuclease Chain A"/>
    <property type="match status" value="2"/>
</dbReference>
<dbReference type="GO" id="GO:0017005">
    <property type="term" value="F:3'-tyrosyl-DNA phosphodiesterase activity"/>
    <property type="evidence" value="ECO:0007669"/>
    <property type="project" value="TreeGrafter"/>
</dbReference>
<evidence type="ECO:0000256" key="10">
    <source>
        <dbReference type="PIRSR" id="PIRSR610347-2"/>
    </source>
</evidence>
<evidence type="ECO:0000256" key="8">
    <source>
        <dbReference type="ARBA" id="ARBA00023242"/>
    </source>
</evidence>
<feature type="compositionally biased region" description="Acidic residues" evidence="11">
    <location>
        <begin position="11"/>
        <end position="20"/>
    </location>
</feature>
<evidence type="ECO:0000313" key="13">
    <source>
        <dbReference type="Proteomes" id="UP000193467"/>
    </source>
</evidence>
<evidence type="ECO:0000313" key="12">
    <source>
        <dbReference type="EMBL" id="ORY90626.1"/>
    </source>
</evidence>
<feature type="active site" description="Proton donor/acceptor" evidence="9">
    <location>
        <position position="511"/>
    </location>
</feature>
<dbReference type="AlphaFoldDB" id="A0A1Y2G145"/>
<organism evidence="12 13">
    <name type="scientific">Leucosporidium creatinivorum</name>
    <dbReference type="NCBI Taxonomy" id="106004"/>
    <lineage>
        <taxon>Eukaryota</taxon>
        <taxon>Fungi</taxon>
        <taxon>Dikarya</taxon>
        <taxon>Basidiomycota</taxon>
        <taxon>Pucciniomycotina</taxon>
        <taxon>Microbotryomycetes</taxon>
        <taxon>Leucosporidiales</taxon>
        <taxon>Leucosporidium</taxon>
    </lineage>
</organism>
<dbReference type="OrthoDB" id="47785at2759"/>
<evidence type="ECO:0000256" key="4">
    <source>
        <dbReference type="ARBA" id="ARBA00022763"/>
    </source>
</evidence>
<evidence type="ECO:0000256" key="9">
    <source>
        <dbReference type="PIRSR" id="PIRSR610347-1"/>
    </source>
</evidence>
<keyword evidence="7" id="KW-0234">DNA repair</keyword>
<dbReference type="GO" id="GO:0005634">
    <property type="term" value="C:nucleus"/>
    <property type="evidence" value="ECO:0007669"/>
    <property type="project" value="UniProtKB-SubCell"/>
</dbReference>
<comment type="similarity">
    <text evidence="2">Belongs to the tyrosyl-DNA phosphodiesterase family.</text>
</comment>
<evidence type="ECO:0000256" key="11">
    <source>
        <dbReference type="SAM" id="MobiDB-lite"/>
    </source>
</evidence>
<evidence type="ECO:0000256" key="7">
    <source>
        <dbReference type="ARBA" id="ARBA00023204"/>
    </source>
</evidence>
<dbReference type="GO" id="GO:0004527">
    <property type="term" value="F:exonuclease activity"/>
    <property type="evidence" value="ECO:0007669"/>
    <property type="project" value="UniProtKB-KW"/>
</dbReference>
<comment type="caution">
    <text evidence="12">The sequence shown here is derived from an EMBL/GenBank/DDBJ whole genome shotgun (WGS) entry which is preliminary data.</text>
</comment>
<feature type="region of interest" description="Disordered" evidence="11">
    <location>
        <begin position="163"/>
        <end position="204"/>
    </location>
</feature>
<keyword evidence="5" id="KW-0378">Hydrolase</keyword>
<feature type="region of interest" description="Disordered" evidence="11">
    <location>
        <begin position="43"/>
        <end position="137"/>
    </location>
</feature>
<dbReference type="SUPFAM" id="SSF56024">
    <property type="entry name" value="Phospholipase D/nuclease"/>
    <property type="match status" value="2"/>
</dbReference>
<dbReference type="EMBL" id="MCGR01000003">
    <property type="protein sequence ID" value="ORY90626.1"/>
    <property type="molecule type" value="Genomic_DNA"/>
</dbReference>
<dbReference type="PANTHER" id="PTHR12415:SF0">
    <property type="entry name" value="TYROSYL-DNA PHOSPHODIESTERASE 1"/>
    <property type="match status" value="1"/>
</dbReference>
<feature type="binding site" evidence="10">
    <location>
        <position position="272"/>
    </location>
    <ligand>
        <name>substrate</name>
    </ligand>
</feature>
<feature type="compositionally biased region" description="Pro residues" evidence="11">
    <location>
        <begin position="121"/>
        <end position="130"/>
    </location>
</feature>
<dbReference type="GO" id="GO:0006281">
    <property type="term" value="P:DNA repair"/>
    <property type="evidence" value="ECO:0007669"/>
    <property type="project" value="UniProtKB-KW"/>
</dbReference>
<evidence type="ECO:0000256" key="6">
    <source>
        <dbReference type="ARBA" id="ARBA00022839"/>
    </source>
</evidence>
<protein>
    <submittedName>
        <fullName evidence="12">Tyrosyl-DNA phosphodiesterase-domain-containing protein</fullName>
    </submittedName>
</protein>
<feature type="compositionally biased region" description="Low complexity" evidence="11">
    <location>
        <begin position="48"/>
        <end position="79"/>
    </location>
</feature>
<name>A0A1Y2G145_9BASI</name>
<feature type="compositionally biased region" description="Low complexity" evidence="11">
    <location>
        <begin position="169"/>
        <end position="192"/>
    </location>
</feature>
<keyword evidence="6" id="KW-0269">Exonuclease</keyword>
<keyword evidence="3" id="KW-0540">Nuclease</keyword>
<evidence type="ECO:0000256" key="2">
    <source>
        <dbReference type="ARBA" id="ARBA00010205"/>
    </source>
</evidence>
<keyword evidence="4" id="KW-0227">DNA damage</keyword>
<proteinExistence type="inferred from homology"/>
<evidence type="ECO:0000256" key="5">
    <source>
        <dbReference type="ARBA" id="ARBA00022801"/>
    </source>
</evidence>
<comment type="subcellular location">
    <subcellularLocation>
        <location evidence="1">Nucleus</location>
    </subcellularLocation>
</comment>
<feature type="binding site" evidence="10">
    <location>
        <position position="513"/>
    </location>
    <ligand>
        <name>substrate</name>
    </ligand>
</feature>